<dbReference type="CDD" id="cd16922">
    <property type="entry name" value="HATPase_EvgS-ArcB-TorS-like"/>
    <property type="match status" value="1"/>
</dbReference>
<dbReference type="SUPFAM" id="SSF47226">
    <property type="entry name" value="Histidine-containing phosphotransfer domain, HPT domain"/>
    <property type="match status" value="1"/>
</dbReference>
<evidence type="ECO:0000256" key="12">
    <source>
        <dbReference type="ARBA" id="ARBA00023012"/>
    </source>
</evidence>
<dbReference type="InterPro" id="IPR036890">
    <property type="entry name" value="HATPase_C_sf"/>
</dbReference>
<dbReference type="InterPro" id="IPR042240">
    <property type="entry name" value="CHASE_sf"/>
</dbReference>
<keyword evidence="12" id="KW-0902">Two-component regulatory system</keyword>
<evidence type="ECO:0000256" key="11">
    <source>
        <dbReference type="ARBA" id="ARBA00022989"/>
    </source>
</evidence>
<dbReference type="AlphaFoldDB" id="A0A560HDP6"/>
<comment type="caution">
    <text evidence="23">The sequence shown here is derived from an EMBL/GenBank/DDBJ whole genome shotgun (WGS) entry which is preliminary data.</text>
</comment>
<comment type="subcellular location">
    <subcellularLocation>
        <location evidence="2">Cell membrane</location>
        <topology evidence="2">Multi-pass membrane protein</topology>
    </subcellularLocation>
</comment>
<comment type="catalytic activity">
    <reaction evidence="1">
        <text>ATP + protein L-histidine = ADP + protein N-phospho-L-histidine.</text>
        <dbReference type="EC" id="2.7.13.3"/>
    </reaction>
</comment>
<evidence type="ECO:0000256" key="7">
    <source>
        <dbReference type="ARBA" id="ARBA00022692"/>
    </source>
</evidence>
<dbReference type="InterPro" id="IPR000014">
    <property type="entry name" value="PAS"/>
</dbReference>
<dbReference type="GO" id="GO:0000155">
    <property type="term" value="F:phosphorelay sensor kinase activity"/>
    <property type="evidence" value="ECO:0007669"/>
    <property type="project" value="InterPro"/>
</dbReference>
<evidence type="ECO:0000256" key="17">
    <source>
        <dbReference type="SAM" id="MobiDB-lite"/>
    </source>
</evidence>
<dbReference type="InterPro" id="IPR013655">
    <property type="entry name" value="PAS_fold_3"/>
</dbReference>
<dbReference type="InterPro" id="IPR001610">
    <property type="entry name" value="PAC"/>
</dbReference>
<dbReference type="InterPro" id="IPR003661">
    <property type="entry name" value="HisK_dim/P_dom"/>
</dbReference>
<dbReference type="InterPro" id="IPR004358">
    <property type="entry name" value="Sig_transdc_His_kin-like_C"/>
</dbReference>
<dbReference type="SUPFAM" id="SSF55874">
    <property type="entry name" value="ATPase domain of HSP90 chaperone/DNA topoisomerase II/histidine kinase"/>
    <property type="match status" value="1"/>
</dbReference>
<dbReference type="SUPFAM" id="SSF47384">
    <property type="entry name" value="Homodimeric domain of signal transducing histidine kinase"/>
    <property type="match status" value="1"/>
</dbReference>
<reference evidence="23 24" key="1">
    <citation type="submission" date="2019-06" db="EMBL/GenBank/DDBJ databases">
        <title>Genomic Encyclopedia of Type Strains, Phase IV (KMG-V): Genome sequencing to study the core and pangenomes of soil and plant-associated prokaryotes.</title>
        <authorList>
            <person name="Whitman W."/>
        </authorList>
    </citation>
    <scope>NUCLEOTIDE SEQUENCE [LARGE SCALE GENOMIC DNA]</scope>
    <source>
        <strain evidence="23 24">BR 11622</strain>
    </source>
</reference>
<dbReference type="InterPro" id="IPR011006">
    <property type="entry name" value="CheY-like_superfamily"/>
</dbReference>
<dbReference type="GO" id="GO:0005886">
    <property type="term" value="C:plasma membrane"/>
    <property type="evidence" value="ECO:0007669"/>
    <property type="project" value="UniProtKB-SubCell"/>
</dbReference>
<name>A0A560HDP6_9PROT</name>
<dbReference type="Gene3D" id="3.30.450.350">
    <property type="entry name" value="CHASE domain"/>
    <property type="match status" value="1"/>
</dbReference>
<dbReference type="NCBIfam" id="TIGR00229">
    <property type="entry name" value="sensory_box"/>
    <property type="match status" value="2"/>
</dbReference>
<dbReference type="InterPro" id="IPR013656">
    <property type="entry name" value="PAS_4"/>
</dbReference>
<dbReference type="PROSITE" id="PS50109">
    <property type="entry name" value="HIS_KIN"/>
    <property type="match status" value="1"/>
</dbReference>
<dbReference type="InterPro" id="IPR003594">
    <property type="entry name" value="HATPase_dom"/>
</dbReference>
<evidence type="ECO:0000259" key="18">
    <source>
        <dbReference type="PROSITE" id="PS50109"/>
    </source>
</evidence>
<dbReference type="SMART" id="SM00387">
    <property type="entry name" value="HATPase_c"/>
    <property type="match status" value="1"/>
</dbReference>
<comment type="subunit">
    <text evidence="14">At low DSF concentrations, interacts with RpfF.</text>
</comment>
<evidence type="ECO:0000256" key="8">
    <source>
        <dbReference type="ARBA" id="ARBA00022741"/>
    </source>
</evidence>
<dbReference type="CDD" id="cd00130">
    <property type="entry name" value="PAS"/>
    <property type="match status" value="3"/>
</dbReference>
<dbReference type="Gene3D" id="3.30.565.10">
    <property type="entry name" value="Histidine kinase-like ATPase, C-terminal domain"/>
    <property type="match status" value="1"/>
</dbReference>
<evidence type="ECO:0000256" key="14">
    <source>
        <dbReference type="ARBA" id="ARBA00064003"/>
    </source>
</evidence>
<evidence type="ECO:0000256" key="16">
    <source>
        <dbReference type="PROSITE-ProRule" id="PRU00169"/>
    </source>
</evidence>
<dbReference type="Pfam" id="PF08447">
    <property type="entry name" value="PAS_3"/>
    <property type="match status" value="1"/>
</dbReference>
<dbReference type="PROSITE" id="PS50839">
    <property type="entry name" value="CHASE"/>
    <property type="match status" value="1"/>
</dbReference>
<dbReference type="RefSeq" id="WP_186455649.1">
    <property type="nucleotide sequence ID" value="NZ_VITR01000003.1"/>
</dbReference>
<sequence>MRLTILVPLLLLALSVVGGLVAARLMATHNQTLATDSLTARAGEMAEDLRQQVMLYQYGLRGARGAAVVAGGPEALTLAQFRSYAATRSLATEFRGAMGFGIIRRVPVAEEASFIARQHRDGRPDFRIRELRPHDAEHAVIQFIEPEAANINAVGLDIASEPARHAAAIAAMRSGEPRLTAPISLVQAPGDAGGFLLLLPIYRQGADLGDADARQAATVGWSYTPFLISRMIAGSELMRADVGFSVSDITEDPHTAPFYQTPTLPGGVVDALVHEEKLAIFGRDWLIRFQATPVLLRALNLTPPLLAAAQVTTGGILLALLLHFYLVNLTRRHAAAREAARQTELLEREVGLRTAELAQREERFKTLTELSTDWYWETDRDGRFTAMSQGVSRIGQDHRGLIGKTRRDLSSDPRLDQYEDCVRRGVPFRDLAYDLAGEDGALRHIVISGTPILDAAGACVGYRGSGRDVTEQLRAEEALRASQRFIRAIADNIPGMVGYWDKDLRCRFANDRYRKWLGKTSEEILGQSAMALLDAELFAANKPYMDGALRGETQRFERTLTRRDGRPTDSWIHYMPDVDHEGAVQGFYVLVTDVTPLKRAERELRATSSRLALATKASGIAIWEYDVASGQLDWDEQMFQLYGRPPTHGHGPTVWREQCHPDDIARVEAEFRRVVQGNADLDIEFRIRRPGGGLRHVKAASITEKNAEGRPVRIIGVNWDITEMRDREAALVAAQTAAEAASRAKTDFLANMSHEIRTPMNAILGLTHLLGDLDLGPQQRDFVTKIAAAGRSLLDLINDILDFSKVEAGRLDLEHAAFRLQDLVDGLLSLVSVSADERKLALSAKIAPDVPAAVVGDRLRLQQVALNLLGNAIKFTHAGSVAMTIDLIGRPALDQAVLRFAVTDTGIGIPREIIPTLFSAFTQADTSTTRRYGGSGLGLAICKRLVDLMGGEIGVDSQPGAGSTFWFTVPVRVAEPAATQAPARPTRPAEAGGRQRPKRLDGMRLLMVEDNAINQDVGRLLLQSEGATVTIAGDGQQAVDWLRATPRDFDLVLMDMQMPVMDGYEATRLIRAELGLTALPIIALTAGVLDAERARAYEAGINDFLTKPFDLEGLVATIRRHLSDAHGTAEEIASRLRALVPDIDQRLAQLGLADDWDLYITLLRRLIGQFGETVSAIFEAVNRQDWQAASAHLLALNAAAEQVAVPPVAAAAAEAETALRRQDESACRSALGALTGALAALAASVR</sequence>
<evidence type="ECO:0000313" key="23">
    <source>
        <dbReference type="EMBL" id="TWB44523.1"/>
    </source>
</evidence>
<dbReference type="PRINTS" id="PR00344">
    <property type="entry name" value="BCTRLSENSOR"/>
</dbReference>
<feature type="modified residue" description="4-aspartylphosphate" evidence="16">
    <location>
        <position position="1055"/>
    </location>
</feature>
<feature type="domain" description="PAC" evidence="21">
    <location>
        <begin position="429"/>
        <end position="481"/>
    </location>
</feature>
<dbReference type="SUPFAM" id="SSF52172">
    <property type="entry name" value="CheY-like"/>
    <property type="match status" value="1"/>
</dbReference>
<keyword evidence="8" id="KW-0547">Nucleotide-binding</keyword>
<dbReference type="InterPro" id="IPR036641">
    <property type="entry name" value="HPT_dom_sf"/>
</dbReference>
<dbReference type="Pfam" id="PF00072">
    <property type="entry name" value="Response_reg"/>
    <property type="match status" value="1"/>
</dbReference>
<feature type="domain" description="PAC" evidence="21">
    <location>
        <begin position="554"/>
        <end position="606"/>
    </location>
</feature>
<dbReference type="Gene3D" id="2.10.70.100">
    <property type="match status" value="1"/>
</dbReference>
<keyword evidence="4" id="KW-1003">Cell membrane</keyword>
<feature type="domain" description="PAS" evidence="20">
    <location>
        <begin position="607"/>
        <end position="678"/>
    </location>
</feature>
<keyword evidence="13" id="KW-0472">Membrane</keyword>
<dbReference type="CDD" id="cd00082">
    <property type="entry name" value="HisKA"/>
    <property type="match status" value="1"/>
</dbReference>
<keyword evidence="6" id="KW-0808">Transferase</keyword>
<dbReference type="InterPro" id="IPR001789">
    <property type="entry name" value="Sig_transdc_resp-reg_receiver"/>
</dbReference>
<dbReference type="PROSITE" id="PS50113">
    <property type="entry name" value="PAC"/>
    <property type="match status" value="3"/>
</dbReference>
<dbReference type="PANTHER" id="PTHR45339">
    <property type="entry name" value="HYBRID SIGNAL TRANSDUCTION HISTIDINE KINASE J"/>
    <property type="match status" value="1"/>
</dbReference>
<feature type="domain" description="Histidine kinase" evidence="18">
    <location>
        <begin position="751"/>
        <end position="973"/>
    </location>
</feature>
<dbReference type="Pfam" id="PF02518">
    <property type="entry name" value="HATPase_c"/>
    <property type="match status" value="1"/>
</dbReference>
<evidence type="ECO:0000256" key="13">
    <source>
        <dbReference type="ARBA" id="ARBA00023136"/>
    </source>
</evidence>
<gene>
    <name evidence="23" type="ORF">FBZ90_103432</name>
</gene>
<dbReference type="PROSITE" id="PS50110">
    <property type="entry name" value="RESPONSE_REGULATORY"/>
    <property type="match status" value="1"/>
</dbReference>
<evidence type="ECO:0000256" key="6">
    <source>
        <dbReference type="ARBA" id="ARBA00022679"/>
    </source>
</evidence>
<dbReference type="SUPFAM" id="SSF55785">
    <property type="entry name" value="PYP-like sensor domain (PAS domain)"/>
    <property type="match status" value="3"/>
</dbReference>
<evidence type="ECO:0000256" key="3">
    <source>
        <dbReference type="ARBA" id="ARBA00012438"/>
    </source>
</evidence>
<dbReference type="InterPro" id="IPR000700">
    <property type="entry name" value="PAS-assoc_C"/>
</dbReference>
<dbReference type="SMART" id="SM00448">
    <property type="entry name" value="REC"/>
    <property type="match status" value="1"/>
</dbReference>
<protein>
    <recommendedName>
        <fullName evidence="15">Sensory/regulatory protein RpfC</fullName>
        <ecNumber evidence="3">2.7.13.3</ecNumber>
    </recommendedName>
</protein>
<evidence type="ECO:0000256" key="1">
    <source>
        <dbReference type="ARBA" id="ARBA00000085"/>
    </source>
</evidence>
<dbReference type="Gene3D" id="3.40.50.2300">
    <property type="match status" value="1"/>
</dbReference>
<feature type="domain" description="PAC" evidence="21">
    <location>
        <begin position="681"/>
        <end position="733"/>
    </location>
</feature>
<dbReference type="SMART" id="SM00086">
    <property type="entry name" value="PAC"/>
    <property type="match status" value="3"/>
</dbReference>
<dbReference type="Pfam" id="PF03924">
    <property type="entry name" value="CHASE"/>
    <property type="match status" value="1"/>
</dbReference>
<keyword evidence="11" id="KW-1133">Transmembrane helix</keyword>
<dbReference type="InterPro" id="IPR005467">
    <property type="entry name" value="His_kinase_dom"/>
</dbReference>
<feature type="domain" description="CHASE" evidence="22">
    <location>
        <begin position="72"/>
        <end position="237"/>
    </location>
</feature>
<dbReference type="GO" id="GO:0005524">
    <property type="term" value="F:ATP binding"/>
    <property type="evidence" value="ECO:0007669"/>
    <property type="project" value="UniProtKB-KW"/>
</dbReference>
<dbReference type="EMBL" id="VITR01000003">
    <property type="protein sequence ID" value="TWB44523.1"/>
    <property type="molecule type" value="Genomic_DNA"/>
</dbReference>
<dbReference type="FunFam" id="1.10.287.130:FF:000002">
    <property type="entry name" value="Two-component osmosensing histidine kinase"/>
    <property type="match status" value="1"/>
</dbReference>
<dbReference type="Gene3D" id="1.20.120.160">
    <property type="entry name" value="HPT domain"/>
    <property type="match status" value="1"/>
</dbReference>
<evidence type="ECO:0000256" key="4">
    <source>
        <dbReference type="ARBA" id="ARBA00022475"/>
    </source>
</evidence>
<evidence type="ECO:0000259" key="19">
    <source>
        <dbReference type="PROSITE" id="PS50110"/>
    </source>
</evidence>
<evidence type="ECO:0000256" key="2">
    <source>
        <dbReference type="ARBA" id="ARBA00004651"/>
    </source>
</evidence>
<evidence type="ECO:0000259" key="22">
    <source>
        <dbReference type="PROSITE" id="PS50839"/>
    </source>
</evidence>
<dbReference type="Pfam" id="PF08448">
    <property type="entry name" value="PAS_4"/>
    <property type="match status" value="2"/>
</dbReference>
<evidence type="ECO:0000256" key="5">
    <source>
        <dbReference type="ARBA" id="ARBA00022553"/>
    </source>
</evidence>
<dbReference type="SMART" id="SM01079">
    <property type="entry name" value="CHASE"/>
    <property type="match status" value="1"/>
</dbReference>
<keyword evidence="9" id="KW-0418">Kinase</keyword>
<dbReference type="EC" id="2.7.13.3" evidence="3"/>
<evidence type="ECO:0000256" key="9">
    <source>
        <dbReference type="ARBA" id="ARBA00022777"/>
    </source>
</evidence>
<dbReference type="SMART" id="SM00388">
    <property type="entry name" value="HisKA"/>
    <property type="match status" value="1"/>
</dbReference>
<feature type="compositionally biased region" description="Low complexity" evidence="17">
    <location>
        <begin position="977"/>
        <end position="991"/>
    </location>
</feature>
<dbReference type="SMART" id="SM00091">
    <property type="entry name" value="PAS"/>
    <property type="match status" value="3"/>
</dbReference>
<keyword evidence="10" id="KW-0067">ATP-binding</keyword>
<dbReference type="InterPro" id="IPR006189">
    <property type="entry name" value="CHASE_dom"/>
</dbReference>
<organism evidence="23 24">
    <name type="scientific">Nitrospirillum amazonense</name>
    <dbReference type="NCBI Taxonomy" id="28077"/>
    <lineage>
        <taxon>Bacteria</taxon>
        <taxon>Pseudomonadati</taxon>
        <taxon>Pseudomonadota</taxon>
        <taxon>Alphaproteobacteria</taxon>
        <taxon>Rhodospirillales</taxon>
        <taxon>Azospirillaceae</taxon>
        <taxon>Nitrospirillum</taxon>
    </lineage>
</organism>
<evidence type="ECO:0000259" key="20">
    <source>
        <dbReference type="PROSITE" id="PS50112"/>
    </source>
</evidence>
<keyword evidence="7" id="KW-0812">Transmembrane</keyword>
<evidence type="ECO:0000256" key="10">
    <source>
        <dbReference type="ARBA" id="ARBA00022840"/>
    </source>
</evidence>
<evidence type="ECO:0000259" key="21">
    <source>
        <dbReference type="PROSITE" id="PS50113"/>
    </source>
</evidence>
<dbReference type="PANTHER" id="PTHR45339:SF1">
    <property type="entry name" value="HYBRID SIGNAL TRANSDUCTION HISTIDINE KINASE J"/>
    <property type="match status" value="1"/>
</dbReference>
<dbReference type="InterPro" id="IPR036097">
    <property type="entry name" value="HisK_dim/P_sf"/>
</dbReference>
<dbReference type="FunFam" id="3.30.565.10:FF:000010">
    <property type="entry name" value="Sensor histidine kinase RcsC"/>
    <property type="match status" value="1"/>
</dbReference>
<dbReference type="Gene3D" id="1.10.287.130">
    <property type="match status" value="1"/>
</dbReference>
<keyword evidence="24" id="KW-1185">Reference proteome</keyword>
<evidence type="ECO:0000256" key="15">
    <source>
        <dbReference type="ARBA" id="ARBA00068150"/>
    </source>
</evidence>
<dbReference type="PROSITE" id="PS50112">
    <property type="entry name" value="PAS"/>
    <property type="match status" value="2"/>
</dbReference>
<feature type="domain" description="Response regulatory" evidence="19">
    <location>
        <begin position="1004"/>
        <end position="1122"/>
    </location>
</feature>
<dbReference type="Pfam" id="PF00512">
    <property type="entry name" value="HisKA"/>
    <property type="match status" value="1"/>
</dbReference>
<accession>A0A560HDP6</accession>
<proteinExistence type="predicted"/>
<dbReference type="InterPro" id="IPR035965">
    <property type="entry name" value="PAS-like_dom_sf"/>
</dbReference>
<dbReference type="Gene3D" id="3.30.450.20">
    <property type="entry name" value="PAS domain"/>
    <property type="match status" value="3"/>
</dbReference>
<dbReference type="CDD" id="cd17546">
    <property type="entry name" value="REC_hyHK_CKI1_RcsC-like"/>
    <property type="match status" value="1"/>
</dbReference>
<feature type="domain" description="PAS" evidence="20">
    <location>
        <begin position="482"/>
        <end position="552"/>
    </location>
</feature>
<keyword evidence="5 16" id="KW-0597">Phosphoprotein</keyword>
<evidence type="ECO:0000313" key="24">
    <source>
        <dbReference type="Proteomes" id="UP000315751"/>
    </source>
</evidence>
<feature type="region of interest" description="Disordered" evidence="17">
    <location>
        <begin position="977"/>
        <end position="996"/>
    </location>
</feature>
<dbReference type="Proteomes" id="UP000315751">
    <property type="component" value="Unassembled WGS sequence"/>
</dbReference>